<keyword evidence="10" id="KW-1185">Reference proteome</keyword>
<keyword evidence="3" id="KW-0808">Transferase</keyword>
<keyword evidence="7" id="KW-0539">Nucleus</keyword>
<dbReference type="Gene3D" id="1.10.510.10">
    <property type="entry name" value="Transferase(Phosphotransferase) domain 1"/>
    <property type="match status" value="1"/>
</dbReference>
<dbReference type="PROSITE" id="PS50011">
    <property type="entry name" value="PROTEIN_KINASE_DOM"/>
    <property type="match status" value="1"/>
</dbReference>
<dbReference type="SUPFAM" id="SSF56112">
    <property type="entry name" value="Protein kinase-like (PK-like)"/>
    <property type="match status" value="1"/>
</dbReference>
<dbReference type="InterPro" id="IPR008271">
    <property type="entry name" value="Ser/Thr_kinase_AS"/>
</dbReference>
<feature type="domain" description="Protein kinase" evidence="8">
    <location>
        <begin position="1"/>
        <end position="274"/>
    </location>
</feature>
<evidence type="ECO:0000256" key="5">
    <source>
        <dbReference type="ARBA" id="ARBA00022777"/>
    </source>
</evidence>
<organism evidence="9 10">
    <name type="scientific">Mucor saturninus</name>
    <dbReference type="NCBI Taxonomy" id="64648"/>
    <lineage>
        <taxon>Eukaryota</taxon>
        <taxon>Fungi</taxon>
        <taxon>Fungi incertae sedis</taxon>
        <taxon>Mucoromycota</taxon>
        <taxon>Mucoromycotina</taxon>
        <taxon>Mucoromycetes</taxon>
        <taxon>Mucorales</taxon>
        <taxon>Mucorineae</taxon>
        <taxon>Mucoraceae</taxon>
        <taxon>Mucor</taxon>
    </lineage>
</organism>
<dbReference type="InterPro" id="IPR050117">
    <property type="entry name" value="MAPK"/>
</dbReference>
<gene>
    <name evidence="9" type="ORF">INT47_006431</name>
</gene>
<keyword evidence="4" id="KW-0547">Nucleotide-binding</keyword>
<dbReference type="PROSITE" id="PS00108">
    <property type="entry name" value="PROTEIN_KINASE_ST"/>
    <property type="match status" value="1"/>
</dbReference>
<evidence type="ECO:0000256" key="2">
    <source>
        <dbReference type="ARBA" id="ARBA00022527"/>
    </source>
</evidence>
<dbReference type="OrthoDB" id="2158884at2759"/>
<dbReference type="GO" id="GO:0004674">
    <property type="term" value="F:protein serine/threonine kinase activity"/>
    <property type="evidence" value="ECO:0007669"/>
    <property type="project" value="UniProtKB-KW"/>
</dbReference>
<evidence type="ECO:0000313" key="10">
    <source>
        <dbReference type="Proteomes" id="UP000603453"/>
    </source>
</evidence>
<name>A0A8H7UNZ4_9FUNG</name>
<accession>A0A8H7UNZ4</accession>
<dbReference type="SMART" id="SM00220">
    <property type="entry name" value="S_TKc"/>
    <property type="match status" value="1"/>
</dbReference>
<evidence type="ECO:0000256" key="3">
    <source>
        <dbReference type="ARBA" id="ARBA00022679"/>
    </source>
</evidence>
<evidence type="ECO:0000313" key="9">
    <source>
        <dbReference type="EMBL" id="KAG2193131.1"/>
    </source>
</evidence>
<dbReference type="GO" id="GO:0005634">
    <property type="term" value="C:nucleus"/>
    <property type="evidence" value="ECO:0007669"/>
    <property type="project" value="UniProtKB-SubCell"/>
</dbReference>
<comment type="subcellular location">
    <subcellularLocation>
        <location evidence="1">Nucleus</location>
    </subcellularLocation>
</comment>
<dbReference type="PANTHER" id="PTHR24055">
    <property type="entry name" value="MITOGEN-ACTIVATED PROTEIN KINASE"/>
    <property type="match status" value="1"/>
</dbReference>
<dbReference type="AlphaFoldDB" id="A0A8H7UNZ4"/>
<keyword evidence="6" id="KW-0067">ATP-binding</keyword>
<dbReference type="InterPro" id="IPR011009">
    <property type="entry name" value="Kinase-like_dom_sf"/>
</dbReference>
<dbReference type="FunFam" id="1.10.510.10:FF:000624">
    <property type="entry name" value="Mitogen-activated protein kinase"/>
    <property type="match status" value="1"/>
</dbReference>
<dbReference type="GO" id="GO:0005524">
    <property type="term" value="F:ATP binding"/>
    <property type="evidence" value="ECO:0007669"/>
    <property type="project" value="UniProtKB-KW"/>
</dbReference>
<reference evidence="9" key="1">
    <citation type="submission" date="2020-12" db="EMBL/GenBank/DDBJ databases">
        <title>Metabolic potential, ecology and presence of endohyphal bacteria is reflected in genomic diversity of Mucoromycotina.</title>
        <authorList>
            <person name="Muszewska A."/>
            <person name="Okrasinska A."/>
            <person name="Steczkiewicz K."/>
            <person name="Drgas O."/>
            <person name="Orlowska M."/>
            <person name="Perlinska-Lenart U."/>
            <person name="Aleksandrzak-Piekarczyk T."/>
            <person name="Szatraj K."/>
            <person name="Zielenkiewicz U."/>
            <person name="Pilsyk S."/>
            <person name="Malc E."/>
            <person name="Mieczkowski P."/>
            <person name="Kruszewska J.S."/>
            <person name="Biernat P."/>
            <person name="Pawlowska J."/>
        </authorList>
    </citation>
    <scope>NUCLEOTIDE SEQUENCE</scope>
    <source>
        <strain evidence="9">WA0000017839</strain>
    </source>
</reference>
<evidence type="ECO:0000256" key="7">
    <source>
        <dbReference type="ARBA" id="ARBA00023242"/>
    </source>
</evidence>
<dbReference type="Proteomes" id="UP000603453">
    <property type="component" value="Unassembled WGS sequence"/>
</dbReference>
<evidence type="ECO:0000256" key="1">
    <source>
        <dbReference type="ARBA" id="ARBA00004123"/>
    </source>
</evidence>
<comment type="caution">
    <text evidence="9">The sequence shown here is derived from an EMBL/GenBank/DDBJ whole genome shotgun (WGS) entry which is preliminary data.</text>
</comment>
<evidence type="ECO:0000256" key="6">
    <source>
        <dbReference type="ARBA" id="ARBA00022840"/>
    </source>
</evidence>
<protein>
    <recommendedName>
        <fullName evidence="8">Protein kinase domain-containing protein</fullName>
    </recommendedName>
</protein>
<evidence type="ECO:0000259" key="8">
    <source>
        <dbReference type="PROSITE" id="PS50011"/>
    </source>
</evidence>
<dbReference type="EMBL" id="JAEPRD010000247">
    <property type="protein sequence ID" value="KAG2193131.1"/>
    <property type="molecule type" value="Genomic_DNA"/>
</dbReference>
<keyword evidence="2" id="KW-0723">Serine/threonine-protein kinase</keyword>
<sequence length="371" mass="42020">MSSHPNIVQLYETFLSPSTKEFYFIMEYMDGGNLYQFINDHKEANQIIQPKEIKSILFQILSALNHIHHVESIFHRDMKPENLLITQNLVVKLADFGLATDIKKITRPCTDYVSTRWYRAPEVLLKSSNYSYPIDLWAVGAIFAELVTLNPLFPGQSEIDQLFRICKVLGTPSTTAKKTYSILQPNFINSKSNTNPLTPVTSYIGIGGEWKDGVKLAHKMGFEFPKIFPKIDSLSMVLQPNSISSEGIDLLSKLLQFDPCKRITSSNALSHPFFMPSLAINTTPVSFDLPTIPLSPFQLLEEEYSQWDLLTQPSLTRTTSFPNILLESSYEDPSIKRSISDLSIPNLPQPPSAIKKTTHRLSLWAKKHIIV</sequence>
<dbReference type="InterPro" id="IPR000719">
    <property type="entry name" value="Prot_kinase_dom"/>
</dbReference>
<keyword evidence="5" id="KW-0418">Kinase</keyword>
<evidence type="ECO:0000256" key="4">
    <source>
        <dbReference type="ARBA" id="ARBA00022741"/>
    </source>
</evidence>
<proteinExistence type="predicted"/>
<dbReference type="Gene3D" id="3.30.200.20">
    <property type="entry name" value="Phosphorylase Kinase, domain 1"/>
    <property type="match status" value="1"/>
</dbReference>
<dbReference type="Pfam" id="PF00069">
    <property type="entry name" value="Pkinase"/>
    <property type="match status" value="1"/>
</dbReference>